<evidence type="ECO:0000313" key="3">
    <source>
        <dbReference type="EMBL" id="KAK4465266.1"/>
    </source>
</evidence>
<feature type="transmembrane region" description="Helical" evidence="2">
    <location>
        <begin position="40"/>
        <end position="60"/>
    </location>
</feature>
<evidence type="ECO:0000256" key="2">
    <source>
        <dbReference type="SAM" id="Phobius"/>
    </source>
</evidence>
<dbReference type="AlphaFoldDB" id="A0AAV9HX01"/>
<dbReference type="EMBL" id="MU864941">
    <property type="protein sequence ID" value="KAK4465266.1"/>
    <property type="molecule type" value="Genomic_DNA"/>
</dbReference>
<evidence type="ECO:0008006" key="5">
    <source>
        <dbReference type="Google" id="ProtNLM"/>
    </source>
</evidence>
<reference evidence="3" key="2">
    <citation type="submission" date="2023-06" db="EMBL/GenBank/DDBJ databases">
        <authorList>
            <consortium name="Lawrence Berkeley National Laboratory"/>
            <person name="Mondo S.J."/>
            <person name="Hensen N."/>
            <person name="Bonometti L."/>
            <person name="Westerberg I."/>
            <person name="Brannstrom I.O."/>
            <person name="Guillou S."/>
            <person name="Cros-Aarteil S."/>
            <person name="Calhoun S."/>
            <person name="Haridas S."/>
            <person name="Kuo A."/>
            <person name="Pangilinan J."/>
            <person name="Riley R."/>
            <person name="Labutti K."/>
            <person name="Andreopoulos B."/>
            <person name="Lipzen A."/>
            <person name="Chen C."/>
            <person name="Yanf M."/>
            <person name="Daum C."/>
            <person name="Ng V."/>
            <person name="Clum A."/>
            <person name="Steindorff A."/>
            <person name="Ohm R."/>
            <person name="Martin F."/>
            <person name="Silar P."/>
            <person name="Natvig D."/>
            <person name="Lalanne C."/>
            <person name="Gautier V."/>
            <person name="Ament-Velasquez S.L."/>
            <person name="Kruys A."/>
            <person name="Hutchinson M.I."/>
            <person name="Powell A.J."/>
            <person name="Barry K."/>
            <person name="Miller A.N."/>
            <person name="Grigoriev I.V."/>
            <person name="Debuchy R."/>
            <person name="Gladieux P."/>
            <person name="Thoren M.H."/>
            <person name="Johannesson H."/>
        </authorList>
    </citation>
    <scope>NUCLEOTIDE SEQUENCE</scope>
    <source>
        <strain evidence="3">PSN324</strain>
    </source>
</reference>
<evidence type="ECO:0000256" key="1">
    <source>
        <dbReference type="SAM" id="MobiDB-lite"/>
    </source>
</evidence>
<keyword evidence="2" id="KW-0812">Transmembrane</keyword>
<keyword evidence="2" id="KW-1133">Transmembrane helix</keyword>
<name>A0AAV9HX01_9PEZI</name>
<gene>
    <name evidence="3" type="ORF">QBC42DRAFT_314536</name>
</gene>
<keyword evidence="2" id="KW-0472">Membrane</keyword>
<organism evidence="3 4">
    <name type="scientific">Cladorrhinum samala</name>
    <dbReference type="NCBI Taxonomy" id="585594"/>
    <lineage>
        <taxon>Eukaryota</taxon>
        <taxon>Fungi</taxon>
        <taxon>Dikarya</taxon>
        <taxon>Ascomycota</taxon>
        <taxon>Pezizomycotina</taxon>
        <taxon>Sordariomycetes</taxon>
        <taxon>Sordariomycetidae</taxon>
        <taxon>Sordariales</taxon>
        <taxon>Podosporaceae</taxon>
        <taxon>Cladorrhinum</taxon>
    </lineage>
</organism>
<keyword evidence="4" id="KW-1185">Reference proteome</keyword>
<protein>
    <recommendedName>
        <fullName evidence="5">MARVEL domain-containing protein</fullName>
    </recommendedName>
</protein>
<dbReference type="Proteomes" id="UP001321749">
    <property type="component" value="Unassembled WGS sequence"/>
</dbReference>
<feature type="transmembrane region" description="Helical" evidence="2">
    <location>
        <begin position="72"/>
        <end position="93"/>
    </location>
</feature>
<proteinExistence type="predicted"/>
<feature type="transmembrane region" description="Helical" evidence="2">
    <location>
        <begin position="12"/>
        <end position="34"/>
    </location>
</feature>
<evidence type="ECO:0000313" key="4">
    <source>
        <dbReference type="Proteomes" id="UP001321749"/>
    </source>
</evidence>
<feature type="region of interest" description="Disordered" evidence="1">
    <location>
        <begin position="168"/>
        <end position="190"/>
    </location>
</feature>
<comment type="caution">
    <text evidence="3">The sequence shown here is derived from an EMBL/GenBank/DDBJ whole genome shotgun (WGS) entry which is preliminary data.</text>
</comment>
<feature type="compositionally biased region" description="Low complexity" evidence="1">
    <location>
        <begin position="171"/>
        <end position="190"/>
    </location>
</feature>
<accession>A0AAV9HX01</accession>
<sequence length="345" mass="38442">MAPSRRILIPKIFNYLLPAQGIVAAVVIYSSVYIFGVGRIPFILAVAAAGIHFLLGIYFCITQGRPGMYHAYIVPVWLLCGAGVWCGTLYYFVRHIEVINAVSQSFWDRRNKPLAPTWTKVGCAASGLNVLIDLFLLGWFIVSVVKQKSQSFQSSAFISAPVNAVPHMNSQSHPPLQPHYQQQQQQQQQPLFQPQFQQHIQFPTAPADFKTAHPVVAGPAPTAPPTPGQQRPPVYPYDRGNRIDVIRRLCALQHPDGHWDYGTELAELVKLWGGRELMSPAHGVTALTHACMMDLCSYVWGAQRDGREYESLSSAELASLQAVNWNLSWAQNAMDRATAWMGGYR</sequence>
<reference evidence="3" key="1">
    <citation type="journal article" date="2023" name="Mol. Phylogenet. Evol.">
        <title>Genome-scale phylogeny and comparative genomics of the fungal order Sordariales.</title>
        <authorList>
            <person name="Hensen N."/>
            <person name="Bonometti L."/>
            <person name="Westerberg I."/>
            <person name="Brannstrom I.O."/>
            <person name="Guillou S."/>
            <person name="Cros-Aarteil S."/>
            <person name="Calhoun S."/>
            <person name="Haridas S."/>
            <person name="Kuo A."/>
            <person name="Mondo S."/>
            <person name="Pangilinan J."/>
            <person name="Riley R."/>
            <person name="LaButti K."/>
            <person name="Andreopoulos B."/>
            <person name="Lipzen A."/>
            <person name="Chen C."/>
            <person name="Yan M."/>
            <person name="Daum C."/>
            <person name="Ng V."/>
            <person name="Clum A."/>
            <person name="Steindorff A."/>
            <person name="Ohm R.A."/>
            <person name="Martin F."/>
            <person name="Silar P."/>
            <person name="Natvig D.O."/>
            <person name="Lalanne C."/>
            <person name="Gautier V."/>
            <person name="Ament-Velasquez S.L."/>
            <person name="Kruys A."/>
            <person name="Hutchinson M.I."/>
            <person name="Powell A.J."/>
            <person name="Barry K."/>
            <person name="Miller A.N."/>
            <person name="Grigoriev I.V."/>
            <person name="Debuchy R."/>
            <person name="Gladieux P."/>
            <person name="Hiltunen Thoren M."/>
            <person name="Johannesson H."/>
        </authorList>
    </citation>
    <scope>NUCLEOTIDE SEQUENCE</scope>
    <source>
        <strain evidence="3">PSN324</strain>
    </source>
</reference>
<feature type="transmembrane region" description="Helical" evidence="2">
    <location>
        <begin position="124"/>
        <end position="145"/>
    </location>
</feature>